<gene>
    <name evidence="13" type="ORF">KDM89_09660</name>
</gene>
<dbReference type="InterPro" id="IPR030828">
    <property type="entry name" value="HTH_TyrR"/>
</dbReference>
<evidence type="ECO:0000259" key="12">
    <source>
        <dbReference type="PROSITE" id="PS51671"/>
    </source>
</evidence>
<dbReference type="GO" id="GO:0005737">
    <property type="term" value="C:cytoplasm"/>
    <property type="evidence" value="ECO:0007669"/>
    <property type="project" value="UniProtKB-SubCell"/>
</dbReference>
<feature type="domain" description="ACT" evidence="12">
    <location>
        <begin position="2"/>
        <end position="71"/>
    </location>
</feature>
<dbReference type="InterPro" id="IPR025944">
    <property type="entry name" value="Sigma_54_int_dom_CS"/>
</dbReference>
<dbReference type="InterPro" id="IPR058031">
    <property type="entry name" value="AAA_lid_NorR"/>
</dbReference>
<dbReference type="Gene3D" id="3.30.450.20">
    <property type="entry name" value="PAS domain"/>
    <property type="match status" value="1"/>
</dbReference>
<keyword evidence="9" id="KW-0804">Transcription</keyword>
<evidence type="ECO:0000256" key="4">
    <source>
        <dbReference type="ARBA" id="ARBA00022741"/>
    </source>
</evidence>
<keyword evidence="3" id="KW-0678">Repressor</keyword>
<keyword evidence="2" id="KW-0963">Cytoplasm</keyword>
<evidence type="ECO:0000259" key="11">
    <source>
        <dbReference type="PROSITE" id="PS50045"/>
    </source>
</evidence>
<dbReference type="InterPro" id="IPR025943">
    <property type="entry name" value="Sigma_54_int_dom_ATP-bd_2"/>
</dbReference>
<evidence type="ECO:0000256" key="5">
    <source>
        <dbReference type="ARBA" id="ARBA00022797"/>
    </source>
</evidence>
<dbReference type="PROSITE" id="PS50045">
    <property type="entry name" value="SIGMA54_INTERACT_4"/>
    <property type="match status" value="1"/>
</dbReference>
<evidence type="ECO:0000256" key="9">
    <source>
        <dbReference type="ARBA" id="ARBA00023163"/>
    </source>
</evidence>
<dbReference type="InterPro" id="IPR002078">
    <property type="entry name" value="Sigma_54_int"/>
</dbReference>
<dbReference type="InterPro" id="IPR027417">
    <property type="entry name" value="P-loop_NTPase"/>
</dbReference>
<accession>A0A941I791</accession>
<dbReference type="PANTHER" id="PTHR32071">
    <property type="entry name" value="TRANSCRIPTIONAL REGULATORY PROTEIN"/>
    <property type="match status" value="1"/>
</dbReference>
<evidence type="ECO:0000256" key="2">
    <source>
        <dbReference type="ARBA" id="ARBA00022490"/>
    </source>
</evidence>
<keyword evidence="4" id="KW-0547">Nucleotide-binding</keyword>
<keyword evidence="6" id="KW-0067">ATP-binding</keyword>
<dbReference type="FunFam" id="3.40.50.300:FF:000006">
    <property type="entry name" value="DNA-binding transcriptional regulator NtrC"/>
    <property type="match status" value="1"/>
</dbReference>
<protein>
    <recommendedName>
        <fullName evidence="10">HTH-type transcriptional regulatory protein TyrR</fullName>
    </recommendedName>
</protein>
<evidence type="ECO:0000256" key="10">
    <source>
        <dbReference type="ARBA" id="ARBA00029500"/>
    </source>
</evidence>
<evidence type="ECO:0000256" key="7">
    <source>
        <dbReference type="ARBA" id="ARBA00023015"/>
    </source>
</evidence>
<dbReference type="AlphaFoldDB" id="A0A941I791"/>
<feature type="domain" description="Sigma-54 factor interaction" evidence="11">
    <location>
        <begin position="208"/>
        <end position="438"/>
    </location>
</feature>
<sequence>MRIDICFRDRVGIAHEILAVLATRRLNVVAVEVDPPHIYIDSPELHERMLDDLRAACLQVDGVTGLQVIDVMPGVRRRLHLDTMMAVMEDPVVAVDGQARLVVANAAASAVTGLPESSLCQLMLADILDEPGLQEELLQSGFHLPSREVRLRGEPFLLDVKPVSEPELAVQTPLSRLVGAVLTFHAPSRIGGHIHALQNASVDGFDLIIGDSEQMRALKARALRMAAVDAPLLITGETGTGKELLAQACHSVSPRANAPFLELNCAALPESLAESELFGYMPGAFTGAQKGGKPGLFEMADGGTVFLDEIGEMSLYLQAKLLRFLNDGKFRRIGGDKEIRVNVRIISATHRNLHQMVREGQFREDLFYRLNVLHLDMPALRDRPDDILPLARHFIEGACTQAQKPVCRLHSSACAALLANRWPGNVRQLQNVVFRAITMSDRRTLEAQDLDWAEGSIATDQPGIADNEDWDDAMARYERRLLEQLYPHYPSSRKLAARLNTSHSMVAGKLRKYGIPHSR</sequence>
<evidence type="ECO:0000256" key="6">
    <source>
        <dbReference type="ARBA" id="ARBA00022840"/>
    </source>
</evidence>
<dbReference type="InterPro" id="IPR025662">
    <property type="entry name" value="Sigma_54_int_dom_ATP-bd_1"/>
</dbReference>
<evidence type="ECO:0000313" key="14">
    <source>
        <dbReference type="Proteomes" id="UP000680067"/>
    </source>
</evidence>
<dbReference type="Pfam" id="PF18024">
    <property type="entry name" value="HTH_50"/>
    <property type="match status" value="1"/>
</dbReference>
<keyword evidence="8" id="KW-0238">DNA-binding</keyword>
<dbReference type="GO" id="GO:0005524">
    <property type="term" value="F:ATP binding"/>
    <property type="evidence" value="ECO:0007669"/>
    <property type="project" value="UniProtKB-KW"/>
</dbReference>
<dbReference type="Proteomes" id="UP000680067">
    <property type="component" value="Unassembled WGS sequence"/>
</dbReference>
<dbReference type="PROSITE" id="PS00688">
    <property type="entry name" value="SIGMA54_INTERACT_3"/>
    <property type="match status" value="1"/>
</dbReference>
<dbReference type="Gene3D" id="3.40.50.300">
    <property type="entry name" value="P-loop containing nucleotide triphosphate hydrolases"/>
    <property type="match status" value="1"/>
</dbReference>
<dbReference type="RefSeq" id="WP_212687737.1">
    <property type="nucleotide sequence ID" value="NZ_JAGSPN010000006.1"/>
</dbReference>
<reference evidence="13" key="1">
    <citation type="submission" date="2021-04" db="EMBL/GenBank/DDBJ databases">
        <title>novel species isolated from subtropical streams in China.</title>
        <authorList>
            <person name="Lu H."/>
        </authorList>
    </citation>
    <scope>NUCLEOTIDE SEQUENCE</scope>
    <source>
        <strain evidence="13">LFS511W</strain>
    </source>
</reference>
<evidence type="ECO:0000256" key="8">
    <source>
        <dbReference type="ARBA" id="ARBA00023125"/>
    </source>
</evidence>
<dbReference type="PROSITE" id="PS00675">
    <property type="entry name" value="SIGMA54_INTERACT_1"/>
    <property type="match status" value="1"/>
</dbReference>
<dbReference type="Gene3D" id="1.10.8.60">
    <property type="match status" value="1"/>
</dbReference>
<dbReference type="NCBIfam" id="TIGR04381">
    <property type="entry name" value="HTH_TypR"/>
    <property type="match status" value="1"/>
</dbReference>
<dbReference type="GO" id="GO:0003677">
    <property type="term" value="F:DNA binding"/>
    <property type="evidence" value="ECO:0007669"/>
    <property type="project" value="UniProtKB-KW"/>
</dbReference>
<name>A0A941I791_9BURK</name>
<evidence type="ECO:0000313" key="13">
    <source>
        <dbReference type="EMBL" id="MBR7782410.1"/>
    </source>
</evidence>
<dbReference type="GO" id="GO:0006355">
    <property type="term" value="P:regulation of DNA-templated transcription"/>
    <property type="evidence" value="ECO:0007669"/>
    <property type="project" value="InterPro"/>
</dbReference>
<dbReference type="Gene3D" id="3.30.70.260">
    <property type="match status" value="1"/>
</dbReference>
<dbReference type="EMBL" id="JAGSPN010000006">
    <property type="protein sequence ID" value="MBR7782410.1"/>
    <property type="molecule type" value="Genomic_DNA"/>
</dbReference>
<proteinExistence type="predicted"/>
<dbReference type="PROSITE" id="PS00676">
    <property type="entry name" value="SIGMA54_INTERACT_2"/>
    <property type="match status" value="1"/>
</dbReference>
<dbReference type="SMART" id="SM00382">
    <property type="entry name" value="AAA"/>
    <property type="match status" value="1"/>
</dbReference>
<evidence type="ECO:0000256" key="3">
    <source>
        <dbReference type="ARBA" id="ARBA00022491"/>
    </source>
</evidence>
<dbReference type="PROSITE" id="PS51671">
    <property type="entry name" value="ACT"/>
    <property type="match status" value="1"/>
</dbReference>
<dbReference type="Gene3D" id="1.10.10.60">
    <property type="entry name" value="Homeodomain-like"/>
    <property type="match status" value="1"/>
</dbReference>
<dbReference type="CDD" id="cd00009">
    <property type="entry name" value="AAA"/>
    <property type="match status" value="1"/>
</dbReference>
<comment type="subcellular location">
    <subcellularLocation>
        <location evidence="1">Cytoplasm</location>
    </subcellularLocation>
</comment>
<dbReference type="SUPFAM" id="SSF52540">
    <property type="entry name" value="P-loop containing nucleoside triphosphate hydrolases"/>
    <property type="match status" value="1"/>
</dbReference>
<dbReference type="InterPro" id="IPR009057">
    <property type="entry name" value="Homeodomain-like_sf"/>
</dbReference>
<keyword evidence="7" id="KW-0805">Transcription regulation</keyword>
<dbReference type="SUPFAM" id="SSF46689">
    <property type="entry name" value="Homeodomain-like"/>
    <property type="match status" value="1"/>
</dbReference>
<dbReference type="Pfam" id="PF25601">
    <property type="entry name" value="AAA_lid_14"/>
    <property type="match status" value="1"/>
</dbReference>
<dbReference type="InterPro" id="IPR002912">
    <property type="entry name" value="ACT_dom"/>
</dbReference>
<comment type="caution">
    <text evidence="13">The sequence shown here is derived from an EMBL/GenBank/DDBJ whole genome shotgun (WGS) entry which is preliminary data.</text>
</comment>
<organism evidence="13 14">
    <name type="scientific">Undibacterium luofuense</name>
    <dbReference type="NCBI Taxonomy" id="2828733"/>
    <lineage>
        <taxon>Bacteria</taxon>
        <taxon>Pseudomonadati</taxon>
        <taxon>Pseudomonadota</taxon>
        <taxon>Betaproteobacteria</taxon>
        <taxon>Burkholderiales</taxon>
        <taxon>Oxalobacteraceae</taxon>
        <taxon>Undibacterium</taxon>
    </lineage>
</organism>
<keyword evidence="14" id="KW-1185">Reference proteome</keyword>
<dbReference type="InterPro" id="IPR003593">
    <property type="entry name" value="AAA+_ATPase"/>
</dbReference>
<evidence type="ECO:0000256" key="1">
    <source>
        <dbReference type="ARBA" id="ARBA00004496"/>
    </source>
</evidence>
<dbReference type="PANTHER" id="PTHR32071:SF3">
    <property type="entry name" value="HTH-TYPE TRANSCRIPTIONAL REGULATORY PROTEIN TYRR"/>
    <property type="match status" value="1"/>
</dbReference>
<keyword evidence="5" id="KW-0058">Aromatic hydrocarbons catabolism</keyword>
<dbReference type="Pfam" id="PF00158">
    <property type="entry name" value="Sigma54_activat"/>
    <property type="match status" value="1"/>
</dbReference>